<keyword evidence="8" id="KW-1185">Reference proteome</keyword>
<dbReference type="GO" id="GO:0005737">
    <property type="term" value="C:cytoplasm"/>
    <property type="evidence" value="ECO:0007669"/>
    <property type="project" value="UniProtKB-ARBA"/>
</dbReference>
<evidence type="ECO:0000256" key="1">
    <source>
        <dbReference type="ARBA" id="ARBA00009512"/>
    </source>
</evidence>
<evidence type="ECO:0000256" key="3">
    <source>
        <dbReference type="ARBA" id="ARBA00023274"/>
    </source>
</evidence>
<evidence type="ECO:0000313" key="7">
    <source>
        <dbReference type="EMBL" id="ACF45217.1"/>
    </source>
</evidence>
<protein>
    <recommendedName>
        <fullName evidence="5 6">Small ribosomal subunit protein bS6</fullName>
    </recommendedName>
</protein>
<dbReference type="HAMAP" id="MF_00360">
    <property type="entry name" value="Ribosomal_bS6"/>
    <property type="match status" value="1"/>
</dbReference>
<keyword evidence="6" id="KW-0694">RNA-binding</keyword>
<dbReference type="InterPro" id="IPR014717">
    <property type="entry name" value="Transl_elong_EF1B/ribsomal_bS6"/>
</dbReference>
<sequence length="135" mass="15029">MVALMSQKKLYECTVIINGGLEDDAIESAMAEVRNVITSTGSDIDNVLEVGRRKMAYPISKQTIGSYAHIEFNAEASVIAGIEKAFRYDENILRFLIIQLSSPVLEMRKRVEKYSVVIGSPEDQISEEQQNAGNE</sequence>
<dbReference type="Proteomes" id="UP000002725">
    <property type="component" value="Chromosome"/>
</dbReference>
<dbReference type="Pfam" id="PF01250">
    <property type="entry name" value="Ribosomal_S6"/>
    <property type="match status" value="1"/>
</dbReference>
<dbReference type="GO" id="GO:0003735">
    <property type="term" value="F:structural constituent of ribosome"/>
    <property type="evidence" value="ECO:0007669"/>
    <property type="project" value="InterPro"/>
</dbReference>
<evidence type="ECO:0000256" key="6">
    <source>
        <dbReference type="HAMAP-Rule" id="MF_00360"/>
    </source>
</evidence>
<dbReference type="HOGENOM" id="CLU_113441_4_1_10"/>
<dbReference type="PANTHER" id="PTHR21011:SF1">
    <property type="entry name" value="SMALL RIBOSOMAL SUBUNIT PROTEIN BS6M"/>
    <property type="match status" value="1"/>
</dbReference>
<dbReference type="GO" id="GO:0006412">
    <property type="term" value="P:translation"/>
    <property type="evidence" value="ECO:0007669"/>
    <property type="project" value="UniProtKB-UniRule"/>
</dbReference>
<reference evidence="7" key="1">
    <citation type="submission" date="2008-06" db="EMBL/GenBank/DDBJ databases">
        <title>Complete sequence of chromosome of Prosthecochloris aestuarii DSM 271.</title>
        <authorList>
            <consortium name="US DOE Joint Genome Institute"/>
            <person name="Lucas S."/>
            <person name="Copeland A."/>
            <person name="Lapidus A."/>
            <person name="Glavina del Rio T."/>
            <person name="Dalin E."/>
            <person name="Tice H."/>
            <person name="Bruce D."/>
            <person name="Goodwin L."/>
            <person name="Pitluck S."/>
            <person name="Schmutz J."/>
            <person name="Larimer F."/>
            <person name="Land M."/>
            <person name="Hauser L."/>
            <person name="Kyrpides N."/>
            <person name="Anderson I."/>
            <person name="Liu Z."/>
            <person name="Li T."/>
            <person name="Zhao F."/>
            <person name="Overmann J."/>
            <person name="Bryant D.A."/>
            <person name="Richardson P."/>
        </authorList>
    </citation>
    <scope>NUCLEOTIDE SEQUENCE [LARGE SCALE GENOMIC DNA]</scope>
    <source>
        <strain evidence="7">DSM 271</strain>
    </source>
</reference>
<evidence type="ECO:0000256" key="5">
    <source>
        <dbReference type="ARBA" id="ARBA00035294"/>
    </source>
</evidence>
<dbReference type="InterPro" id="IPR035980">
    <property type="entry name" value="Ribosomal_bS6_sf"/>
</dbReference>
<dbReference type="Gene3D" id="3.30.70.60">
    <property type="match status" value="1"/>
</dbReference>
<dbReference type="STRING" id="290512.Paes_0158"/>
<evidence type="ECO:0000256" key="4">
    <source>
        <dbReference type="ARBA" id="ARBA00035104"/>
    </source>
</evidence>
<name>B4S3C3_PROA2</name>
<keyword evidence="6" id="KW-0699">rRNA-binding</keyword>
<evidence type="ECO:0000313" key="8">
    <source>
        <dbReference type="Proteomes" id="UP000002725"/>
    </source>
</evidence>
<dbReference type="PANTHER" id="PTHR21011">
    <property type="entry name" value="MITOCHONDRIAL 28S RIBOSOMAL PROTEIN S6"/>
    <property type="match status" value="1"/>
</dbReference>
<gene>
    <name evidence="6" type="primary">rpsF</name>
    <name evidence="7" type="ordered locus">Paes_0158</name>
</gene>
<organism evidence="7 8">
    <name type="scientific">Prosthecochloris aestuarii (strain DSM 271 / SK 413)</name>
    <dbReference type="NCBI Taxonomy" id="290512"/>
    <lineage>
        <taxon>Bacteria</taxon>
        <taxon>Pseudomonadati</taxon>
        <taxon>Chlorobiota</taxon>
        <taxon>Chlorobiia</taxon>
        <taxon>Chlorobiales</taxon>
        <taxon>Chlorobiaceae</taxon>
        <taxon>Prosthecochloris</taxon>
    </lineage>
</organism>
<dbReference type="KEGG" id="paa:Paes_0158"/>
<dbReference type="InterPro" id="IPR000529">
    <property type="entry name" value="Ribosomal_bS6"/>
</dbReference>
<dbReference type="NCBIfam" id="TIGR00166">
    <property type="entry name" value="S6"/>
    <property type="match status" value="1"/>
</dbReference>
<comment type="similarity">
    <text evidence="1 6">Belongs to the bacterial ribosomal protein bS6 family.</text>
</comment>
<dbReference type="GO" id="GO:0005840">
    <property type="term" value="C:ribosome"/>
    <property type="evidence" value="ECO:0007669"/>
    <property type="project" value="UniProtKB-KW"/>
</dbReference>
<evidence type="ECO:0000256" key="2">
    <source>
        <dbReference type="ARBA" id="ARBA00022980"/>
    </source>
</evidence>
<dbReference type="AlphaFoldDB" id="B4S3C3"/>
<dbReference type="SUPFAM" id="SSF54995">
    <property type="entry name" value="Ribosomal protein S6"/>
    <property type="match status" value="1"/>
</dbReference>
<dbReference type="EMBL" id="CP001108">
    <property type="protein sequence ID" value="ACF45217.1"/>
    <property type="molecule type" value="Genomic_DNA"/>
</dbReference>
<keyword evidence="2 6" id="KW-0689">Ribosomal protein</keyword>
<dbReference type="eggNOG" id="COG0360">
    <property type="taxonomic scope" value="Bacteria"/>
</dbReference>
<dbReference type="InterPro" id="IPR020814">
    <property type="entry name" value="Ribosomal_S6_plastid/chlpt"/>
</dbReference>
<comment type="function">
    <text evidence="4 6">Binds together with bS18 to 16S ribosomal RNA.</text>
</comment>
<accession>B4S3C3</accession>
<proteinExistence type="inferred from homology"/>
<dbReference type="GO" id="GO:1990904">
    <property type="term" value="C:ribonucleoprotein complex"/>
    <property type="evidence" value="ECO:0007669"/>
    <property type="project" value="UniProtKB-KW"/>
</dbReference>
<keyword evidence="3 6" id="KW-0687">Ribonucleoprotein</keyword>
<dbReference type="CDD" id="cd00473">
    <property type="entry name" value="bS6"/>
    <property type="match status" value="1"/>
</dbReference>
<dbReference type="GO" id="GO:0070181">
    <property type="term" value="F:small ribosomal subunit rRNA binding"/>
    <property type="evidence" value="ECO:0007669"/>
    <property type="project" value="TreeGrafter"/>
</dbReference>